<evidence type="ECO:0000313" key="2">
    <source>
        <dbReference type="Proteomes" id="UP000288805"/>
    </source>
</evidence>
<dbReference type="EMBL" id="QGNW01000045">
    <property type="protein sequence ID" value="RVX07510.1"/>
    <property type="molecule type" value="Genomic_DNA"/>
</dbReference>
<sequence>MISSQWPLSPYCLGAFADYAIAFSQDPVSFELSDGSGLAVTVARYETPAHIDIDKVGIAPDHPLPTPFPKDAEGFCGCLMDPTSACYLNRVQLFSR</sequence>
<reference evidence="1 2" key="1">
    <citation type="journal article" date="2018" name="PLoS Genet.">
        <title>Population sequencing reveals clonal diversity and ancestral inbreeding in the grapevine cultivar Chardonnay.</title>
        <authorList>
            <person name="Roach M.J."/>
            <person name="Johnson D.L."/>
            <person name="Bohlmann J."/>
            <person name="van Vuuren H.J."/>
            <person name="Jones S.J."/>
            <person name="Pretorius I.S."/>
            <person name="Schmidt S.A."/>
            <person name="Borneman A.R."/>
        </authorList>
    </citation>
    <scope>NUCLEOTIDE SEQUENCE [LARGE SCALE GENOMIC DNA]</scope>
    <source>
        <strain evidence="2">cv. Chardonnay</strain>
        <tissue evidence="1">Leaf</tissue>
    </source>
</reference>
<protein>
    <submittedName>
        <fullName evidence="1">Carboxyl-terminal-processing peptidase 2, chloroplastic</fullName>
    </submittedName>
</protein>
<comment type="caution">
    <text evidence="1">The sequence shown here is derived from an EMBL/GenBank/DDBJ whole genome shotgun (WGS) entry which is preliminary data.</text>
</comment>
<accession>A0A438JEY8</accession>
<dbReference type="Proteomes" id="UP000288805">
    <property type="component" value="Unassembled WGS sequence"/>
</dbReference>
<dbReference type="InterPro" id="IPR029045">
    <property type="entry name" value="ClpP/crotonase-like_dom_sf"/>
</dbReference>
<organism evidence="1 2">
    <name type="scientific">Vitis vinifera</name>
    <name type="common">Grape</name>
    <dbReference type="NCBI Taxonomy" id="29760"/>
    <lineage>
        <taxon>Eukaryota</taxon>
        <taxon>Viridiplantae</taxon>
        <taxon>Streptophyta</taxon>
        <taxon>Embryophyta</taxon>
        <taxon>Tracheophyta</taxon>
        <taxon>Spermatophyta</taxon>
        <taxon>Magnoliopsida</taxon>
        <taxon>eudicotyledons</taxon>
        <taxon>Gunneridae</taxon>
        <taxon>Pentapetalae</taxon>
        <taxon>rosids</taxon>
        <taxon>Vitales</taxon>
        <taxon>Vitaceae</taxon>
        <taxon>Viteae</taxon>
        <taxon>Vitis</taxon>
    </lineage>
</organism>
<evidence type="ECO:0000313" key="1">
    <source>
        <dbReference type="EMBL" id="RVX07510.1"/>
    </source>
</evidence>
<dbReference type="SUPFAM" id="SSF52096">
    <property type="entry name" value="ClpP/crotonase"/>
    <property type="match status" value="1"/>
</dbReference>
<dbReference type="PANTHER" id="PTHR32060">
    <property type="entry name" value="TAIL-SPECIFIC PROTEASE"/>
    <property type="match status" value="1"/>
</dbReference>
<name>A0A438JEY8_VITVI</name>
<gene>
    <name evidence="1" type="primary">CTPA2_6</name>
    <name evidence="1" type="ORF">CK203_025119</name>
</gene>
<dbReference type="AlphaFoldDB" id="A0A438JEY8"/>
<dbReference type="Gene3D" id="3.90.226.10">
    <property type="entry name" value="2-enoyl-CoA Hydratase, Chain A, domain 1"/>
    <property type="match status" value="1"/>
</dbReference>
<proteinExistence type="predicted"/>
<dbReference type="Gene3D" id="3.30.750.44">
    <property type="match status" value="1"/>
</dbReference>
<dbReference type="PANTHER" id="PTHR32060:SF7">
    <property type="entry name" value="CARBOXYL-TERMINAL-PROCESSING PEPTIDASE 2, CHLOROPLASTIC"/>
    <property type="match status" value="1"/>
</dbReference>